<feature type="non-terminal residue" evidence="1">
    <location>
        <position position="95"/>
    </location>
</feature>
<accession>K1TIM8</accession>
<name>K1TIM8_9ZZZZ</name>
<evidence type="ECO:0000313" key="1">
    <source>
        <dbReference type="EMBL" id="EKC67444.1"/>
    </source>
</evidence>
<reference evidence="1" key="1">
    <citation type="journal article" date="2013" name="Environ. Microbiol.">
        <title>Microbiota from the distal guts of lean and obese adolescents exhibit partial functional redundancy besides clear differences in community structure.</title>
        <authorList>
            <person name="Ferrer M."/>
            <person name="Ruiz A."/>
            <person name="Lanza F."/>
            <person name="Haange S.B."/>
            <person name="Oberbach A."/>
            <person name="Till H."/>
            <person name="Bargiela R."/>
            <person name="Campoy C."/>
            <person name="Segura M.T."/>
            <person name="Richter M."/>
            <person name="von Bergen M."/>
            <person name="Seifert J."/>
            <person name="Suarez A."/>
        </authorList>
    </citation>
    <scope>NUCLEOTIDE SEQUENCE</scope>
</reference>
<dbReference type="AlphaFoldDB" id="K1TIM8"/>
<sequence length="95" mass="10793">MALNRMMGSALDIRQTLYVMFHTTRGMLLPAVIVVLAALYPKFGFIVRKVEGDVQQNREQILNAFRSAGFDLVREADEALYFRAKSPLYKLLLLG</sequence>
<dbReference type="EMBL" id="AJWY01006224">
    <property type="protein sequence ID" value="EKC67444.1"/>
    <property type="molecule type" value="Genomic_DNA"/>
</dbReference>
<proteinExistence type="predicted"/>
<comment type="caution">
    <text evidence="1">The sequence shown here is derived from an EMBL/GenBank/DDBJ whole genome shotgun (WGS) entry which is preliminary data.</text>
</comment>
<gene>
    <name evidence="1" type="ORF">LEA_09299</name>
</gene>
<protein>
    <submittedName>
        <fullName evidence="1">Uncharacterized protein</fullName>
    </submittedName>
</protein>
<organism evidence="1">
    <name type="scientific">human gut metagenome</name>
    <dbReference type="NCBI Taxonomy" id="408170"/>
    <lineage>
        <taxon>unclassified sequences</taxon>
        <taxon>metagenomes</taxon>
        <taxon>organismal metagenomes</taxon>
    </lineage>
</organism>